<evidence type="ECO:0000256" key="2">
    <source>
        <dbReference type="SAM" id="MobiDB-lite"/>
    </source>
</evidence>
<sequence>MTLKIGVSRGHGKYTAGKRSPAGEREWYFNNVVANAFIRYMAKFDNVEIIEVADPSGEVDTGLVERTNLANKYEVDIYIAFHHNAYQGIWFNGGGSEVHVRPNAPQAAALARIAAPLIAKAMGFANRGVKVTNLHETREPHQIAMLIEGGFMDSNQDIVAMRDESKLKAQGEAVGRAVEQYLGLKSFKGNTDKPVASPTPKPAAKPASSSKYTSVVNYLDDRKMDSSYNNRARLAKTYGIKNYQGTEAQNIELLKKLQSGAKPVKQATEPKSKFVSQMADEVESGKHGDGHYNRRISLGVTQTVYNKVKAEVNRRAGVSKPKRSINEMAREVINNPRVPKGHAARQKWLGVGNATYAKVRSRVNQLM</sequence>
<proteinExistence type="predicted"/>
<dbReference type="EMBL" id="JBHRVQ010000001">
    <property type="protein sequence ID" value="MFC3388144.1"/>
    <property type="molecule type" value="Genomic_DNA"/>
</dbReference>
<feature type="domain" description="MurNAc-LAA" evidence="3">
    <location>
        <begin position="67"/>
        <end position="179"/>
    </location>
</feature>
<dbReference type="PANTHER" id="PTHR30404">
    <property type="entry name" value="N-ACETYLMURAMOYL-L-ALANINE AMIDASE"/>
    <property type="match status" value="1"/>
</dbReference>
<keyword evidence="5" id="KW-1185">Reference proteome</keyword>
<evidence type="ECO:0000313" key="5">
    <source>
        <dbReference type="Proteomes" id="UP001595637"/>
    </source>
</evidence>
<feature type="region of interest" description="Disordered" evidence="2">
    <location>
        <begin position="189"/>
        <end position="211"/>
    </location>
</feature>
<evidence type="ECO:0000313" key="4">
    <source>
        <dbReference type="EMBL" id="MFC3388144.1"/>
    </source>
</evidence>
<dbReference type="SMART" id="SM00646">
    <property type="entry name" value="Ami_3"/>
    <property type="match status" value="1"/>
</dbReference>
<gene>
    <name evidence="4" type="ORF">ACFOEO_06135</name>
</gene>
<dbReference type="SUPFAM" id="SSF53187">
    <property type="entry name" value="Zn-dependent exopeptidases"/>
    <property type="match status" value="1"/>
</dbReference>
<protein>
    <submittedName>
        <fullName evidence="4">N-acetylmuramoyl-L-alanine amidase</fullName>
    </submittedName>
</protein>
<dbReference type="SUPFAM" id="SSF158634">
    <property type="entry name" value="RPA2825-like"/>
    <property type="match status" value="1"/>
</dbReference>
<dbReference type="CDD" id="cd02696">
    <property type="entry name" value="MurNAc-LAA"/>
    <property type="match status" value="1"/>
</dbReference>
<dbReference type="Gene3D" id="3.40.630.40">
    <property type="entry name" value="Zn-dependent exopeptidases"/>
    <property type="match status" value="1"/>
</dbReference>
<dbReference type="RefSeq" id="WP_380653169.1">
    <property type="nucleotide sequence ID" value="NZ_JBHRVQ010000001.1"/>
</dbReference>
<evidence type="ECO:0000259" key="3">
    <source>
        <dbReference type="SMART" id="SM00646"/>
    </source>
</evidence>
<dbReference type="PANTHER" id="PTHR30404:SF0">
    <property type="entry name" value="N-ACETYLMURAMOYL-L-ALANINE AMIDASE AMIC"/>
    <property type="match status" value="1"/>
</dbReference>
<evidence type="ECO:0000256" key="1">
    <source>
        <dbReference type="ARBA" id="ARBA00022801"/>
    </source>
</evidence>
<comment type="caution">
    <text evidence="4">The sequence shown here is derived from an EMBL/GenBank/DDBJ whole genome shotgun (WGS) entry which is preliminary data.</text>
</comment>
<name>A0ABV7N4E4_9STAP</name>
<dbReference type="InterPro" id="IPR050695">
    <property type="entry name" value="N-acetylmuramoyl_amidase_3"/>
</dbReference>
<dbReference type="Pfam" id="PF01520">
    <property type="entry name" value="Amidase_3"/>
    <property type="match status" value="1"/>
</dbReference>
<dbReference type="InterPro" id="IPR002508">
    <property type="entry name" value="MurNAc-LAA_cat"/>
</dbReference>
<accession>A0ABV7N4E4</accession>
<keyword evidence="1" id="KW-0378">Hydrolase</keyword>
<dbReference type="Proteomes" id="UP001595637">
    <property type="component" value="Unassembled WGS sequence"/>
</dbReference>
<organism evidence="4 5">
    <name type="scientific">Salinicoccus sesuvii</name>
    <dbReference type="NCBI Taxonomy" id="868281"/>
    <lineage>
        <taxon>Bacteria</taxon>
        <taxon>Bacillati</taxon>
        <taxon>Bacillota</taxon>
        <taxon>Bacilli</taxon>
        <taxon>Bacillales</taxon>
        <taxon>Staphylococcaceae</taxon>
        <taxon>Salinicoccus</taxon>
    </lineage>
</organism>
<reference evidence="5" key="1">
    <citation type="journal article" date="2019" name="Int. J. Syst. Evol. Microbiol.">
        <title>The Global Catalogue of Microorganisms (GCM) 10K type strain sequencing project: providing services to taxonomists for standard genome sequencing and annotation.</title>
        <authorList>
            <consortium name="The Broad Institute Genomics Platform"/>
            <consortium name="The Broad Institute Genome Sequencing Center for Infectious Disease"/>
            <person name="Wu L."/>
            <person name="Ma J."/>
        </authorList>
    </citation>
    <scope>NUCLEOTIDE SEQUENCE [LARGE SCALE GENOMIC DNA]</scope>
    <source>
        <strain evidence="5">CCM 7756</strain>
    </source>
</reference>